<dbReference type="InterPro" id="IPR012338">
    <property type="entry name" value="Beta-lactam/transpept-like"/>
</dbReference>
<sequence>MTNRTRFLFLPLVLLWSSVACGGAQEAPSEPTPPRAQVGQAPPAEAPRPEPEKDRFQEVRGYLRRLVAEKKVAGAVAMVSQEGKVLYLDATGMQDVQAAKPMSTETIFRICSMTKPITSVAVMMLVEEGKIALSDPLSKFIPEFKRVEVATPDPAKQGASKREKARREITVHDLLTHKSGITYGFLADPSMRKVYRDAGISDGLTETKGTIADQAKKLASVPLIHQPGAAWSYGLSTDVLGRVVEVASGKTLEQFFYERMFKPLQMNDTHFHLPAKDEPRLAAVYEPTQDQTIARLPAGPVEKGGAIYSASYPLDPNGKYFSGGAGLVSTVKDYGRFAQMLLNGGELDGAHILKKETVDLMTQNQIADVTLPWQQMGDGFGLGFAVVTEARKDGDLGSVGTFSWSGFYNTYFWVDPQKKLVGIVMTQLHPSDHLHMSDTFRKLTYAALSK</sequence>
<dbReference type="EMBL" id="CP012673">
    <property type="protein sequence ID" value="AUX44525.1"/>
    <property type="molecule type" value="Genomic_DNA"/>
</dbReference>
<keyword evidence="2" id="KW-0732">Signal</keyword>
<accession>A0A2L0EZ28</accession>
<dbReference type="Pfam" id="PF00144">
    <property type="entry name" value="Beta-lactamase"/>
    <property type="match status" value="1"/>
</dbReference>
<reference evidence="4 5" key="1">
    <citation type="submission" date="2015-09" db="EMBL/GenBank/DDBJ databases">
        <title>Sorangium comparison.</title>
        <authorList>
            <person name="Zaburannyi N."/>
            <person name="Bunk B."/>
            <person name="Overmann J."/>
            <person name="Mueller R."/>
        </authorList>
    </citation>
    <scope>NUCLEOTIDE SEQUENCE [LARGE SCALE GENOMIC DNA]</scope>
    <source>
        <strain evidence="4 5">So ce26</strain>
    </source>
</reference>
<dbReference type="OrthoDB" id="9808046at2"/>
<feature type="signal peptide" evidence="2">
    <location>
        <begin position="1"/>
        <end position="22"/>
    </location>
</feature>
<evidence type="ECO:0000313" key="4">
    <source>
        <dbReference type="EMBL" id="AUX44525.1"/>
    </source>
</evidence>
<dbReference type="Gene3D" id="3.40.710.10">
    <property type="entry name" value="DD-peptidase/beta-lactamase superfamily"/>
    <property type="match status" value="1"/>
</dbReference>
<dbReference type="GO" id="GO:0016787">
    <property type="term" value="F:hydrolase activity"/>
    <property type="evidence" value="ECO:0007669"/>
    <property type="project" value="UniProtKB-KW"/>
</dbReference>
<feature type="region of interest" description="Disordered" evidence="1">
    <location>
        <begin position="24"/>
        <end position="55"/>
    </location>
</feature>
<proteinExistence type="predicted"/>
<evidence type="ECO:0000259" key="3">
    <source>
        <dbReference type="Pfam" id="PF00144"/>
    </source>
</evidence>
<name>A0A2L0EZ28_SORCE</name>
<evidence type="ECO:0000256" key="1">
    <source>
        <dbReference type="SAM" id="MobiDB-lite"/>
    </source>
</evidence>
<keyword evidence="4" id="KW-0378">Hydrolase</keyword>
<dbReference type="InterPro" id="IPR050789">
    <property type="entry name" value="Diverse_Enzym_Activities"/>
</dbReference>
<gene>
    <name evidence="4" type="ORF">SOCE26_059890</name>
</gene>
<dbReference type="InterPro" id="IPR001466">
    <property type="entry name" value="Beta-lactam-related"/>
</dbReference>
<dbReference type="SUPFAM" id="SSF56601">
    <property type="entry name" value="beta-lactamase/transpeptidase-like"/>
    <property type="match status" value="1"/>
</dbReference>
<feature type="chain" id="PRO_5014772368" evidence="2">
    <location>
        <begin position="23"/>
        <end position="450"/>
    </location>
</feature>
<evidence type="ECO:0000313" key="5">
    <source>
        <dbReference type="Proteomes" id="UP000238348"/>
    </source>
</evidence>
<dbReference type="PROSITE" id="PS51257">
    <property type="entry name" value="PROKAR_LIPOPROTEIN"/>
    <property type="match status" value="1"/>
</dbReference>
<organism evidence="4 5">
    <name type="scientific">Sorangium cellulosum</name>
    <name type="common">Polyangium cellulosum</name>
    <dbReference type="NCBI Taxonomy" id="56"/>
    <lineage>
        <taxon>Bacteria</taxon>
        <taxon>Pseudomonadati</taxon>
        <taxon>Myxococcota</taxon>
        <taxon>Polyangia</taxon>
        <taxon>Polyangiales</taxon>
        <taxon>Polyangiaceae</taxon>
        <taxon>Sorangium</taxon>
    </lineage>
</organism>
<dbReference type="PANTHER" id="PTHR43283:SF3">
    <property type="entry name" value="BETA-LACTAMASE FAMILY PROTEIN (AFU_ORTHOLOGUE AFUA_5G07500)"/>
    <property type="match status" value="1"/>
</dbReference>
<dbReference type="Proteomes" id="UP000238348">
    <property type="component" value="Chromosome"/>
</dbReference>
<protein>
    <submittedName>
        <fullName evidence="4">Serine hydrolase</fullName>
    </submittedName>
</protein>
<feature type="domain" description="Beta-lactamase-related" evidence="3">
    <location>
        <begin position="60"/>
        <end position="436"/>
    </location>
</feature>
<evidence type="ECO:0000256" key="2">
    <source>
        <dbReference type="SAM" id="SignalP"/>
    </source>
</evidence>
<dbReference type="RefSeq" id="WP_159397420.1">
    <property type="nucleotide sequence ID" value="NZ_CP012673.1"/>
</dbReference>
<dbReference type="AlphaFoldDB" id="A0A2L0EZ28"/>
<dbReference type="PANTHER" id="PTHR43283">
    <property type="entry name" value="BETA-LACTAMASE-RELATED"/>
    <property type="match status" value="1"/>
</dbReference>